<organism evidence="4 5">
    <name type="scientific">Phytophthora nicotianae</name>
    <name type="common">Potato buckeye rot agent</name>
    <name type="synonym">Phytophthora parasitica</name>
    <dbReference type="NCBI Taxonomy" id="4792"/>
    <lineage>
        <taxon>Eukaryota</taxon>
        <taxon>Sar</taxon>
        <taxon>Stramenopiles</taxon>
        <taxon>Oomycota</taxon>
        <taxon>Peronosporomycetes</taxon>
        <taxon>Peronosporales</taxon>
        <taxon>Peronosporaceae</taxon>
        <taxon>Phytophthora</taxon>
    </lineage>
</organism>
<evidence type="ECO:0000313" key="4">
    <source>
        <dbReference type="EMBL" id="KUF97701.1"/>
    </source>
</evidence>
<dbReference type="EMBL" id="LNFP01000101">
    <property type="protein sequence ID" value="KUF97701.1"/>
    <property type="molecule type" value="Genomic_DNA"/>
</dbReference>
<dbReference type="GO" id="GO:0004467">
    <property type="term" value="F:long-chain fatty acid-CoA ligase activity"/>
    <property type="evidence" value="ECO:0007669"/>
    <property type="project" value="TreeGrafter"/>
</dbReference>
<evidence type="ECO:0000256" key="2">
    <source>
        <dbReference type="ARBA" id="ARBA00022840"/>
    </source>
</evidence>
<dbReference type="InterPro" id="IPR042099">
    <property type="entry name" value="ANL_N_sf"/>
</dbReference>
<keyword evidence="2" id="KW-0067">ATP-binding</keyword>
<dbReference type="Proteomes" id="UP000054636">
    <property type="component" value="Unassembled WGS sequence"/>
</dbReference>
<dbReference type="PANTHER" id="PTHR43272">
    <property type="entry name" value="LONG-CHAIN-FATTY-ACID--COA LIGASE"/>
    <property type="match status" value="1"/>
</dbReference>
<sequence>MLVLTTYHIRNPNTLLHPDQAQHADSFGVFEGVVGYRDCHNGAIHRSLAAPRDAVLQDPPNPDDPYVGLTRPEEPSLYHSFIRTVQSKGSLPCLGIQPFVNGVAQPYTWLTYEQVSNRITHIGAGMMHLDLLPRIGGDNGDRMLAIYMKNSIDWVLVEHAAYAYSAIVVALYDTLGPDSTQFILNQTEIATIVCTAAELPKLTQVCPKCPNLKNVLISGGCTGDAQFEAECKAREAGLNVLHLEVVETEGQKHPVEMELPNGDDVATIMYTSGTTGEPKGAMLTHAAILCGCTAVKDFVTAGGHAFTTQSVYLSYLPLAHILERTAFVHSFSVGSRVGFSQNNPLKLVDDIRALRPTVFITVPRLLNRIYDSITAKMLNGKKSLAFLFTTGVRTKLRRLRRYGITYHAFWDRLLFRKVRAGLGLDRCEFIISGSAPLAPEVLDFCRIALLATVVEGYGQTETCGGVTASPFEDLSTGFVGTPNTAAEIRLESVPDMGYLVTDRTHGEGAAAVPCIGRGEICVRGPLLFKGYYKQPDKTAEAVDADGWLHTGDIGLWSPLGQLRIIDRKKNIFKLSQGEYVALEKIENVLVTCPSIAQVFVAGDSFHSHVVGIIVPDEPAIRLVAKLNGLTNATFRELCDHDVVRSTIKKEIEEASTRAKLAGFERVREIYLHHDLFSVDNELLTPTFKLRRADAQKRFKNEIDRMYVLTGDSVVKTAILDLN</sequence>
<evidence type="ECO:0000259" key="3">
    <source>
        <dbReference type="Pfam" id="PF00501"/>
    </source>
</evidence>
<accession>A0A0W8DNE8</accession>
<name>A0A0W8DNE8_PHYNI</name>
<dbReference type="GO" id="GO:0005783">
    <property type="term" value="C:endoplasmic reticulum"/>
    <property type="evidence" value="ECO:0007669"/>
    <property type="project" value="TreeGrafter"/>
</dbReference>
<dbReference type="GO" id="GO:0016020">
    <property type="term" value="C:membrane"/>
    <property type="evidence" value="ECO:0007669"/>
    <property type="project" value="TreeGrafter"/>
</dbReference>
<dbReference type="PANTHER" id="PTHR43272:SF33">
    <property type="entry name" value="AMP-BINDING DOMAIN-CONTAINING PROTEIN-RELATED"/>
    <property type="match status" value="1"/>
</dbReference>
<dbReference type="GO" id="GO:0005524">
    <property type="term" value="F:ATP binding"/>
    <property type="evidence" value="ECO:0007669"/>
    <property type="project" value="UniProtKB-KW"/>
</dbReference>
<feature type="domain" description="AMP-dependent synthetase/ligase" evidence="3">
    <location>
        <begin position="105"/>
        <end position="532"/>
    </location>
</feature>
<evidence type="ECO:0000313" key="5">
    <source>
        <dbReference type="Proteomes" id="UP000054636"/>
    </source>
</evidence>
<proteinExistence type="predicted"/>
<dbReference type="AlphaFoldDB" id="A0A0W8DNE8"/>
<keyword evidence="1" id="KW-0547">Nucleotide-binding</keyword>
<dbReference type="InterPro" id="IPR020845">
    <property type="entry name" value="AMP-binding_CS"/>
</dbReference>
<protein>
    <submittedName>
        <fullName evidence="4">Rab3 GTPase-activating protein catalytic subunit</fullName>
    </submittedName>
</protein>
<gene>
    <name evidence="4" type="ORF">AM588_10010701</name>
</gene>
<dbReference type="Pfam" id="PF00501">
    <property type="entry name" value="AMP-binding"/>
    <property type="match status" value="1"/>
</dbReference>
<dbReference type="SUPFAM" id="SSF56801">
    <property type="entry name" value="Acetyl-CoA synthetase-like"/>
    <property type="match status" value="1"/>
</dbReference>
<dbReference type="InterPro" id="IPR000873">
    <property type="entry name" value="AMP-dep_synth/lig_dom"/>
</dbReference>
<dbReference type="Gene3D" id="3.40.50.12780">
    <property type="entry name" value="N-terminal domain of ligase-like"/>
    <property type="match status" value="1"/>
</dbReference>
<comment type="caution">
    <text evidence="4">The sequence shown here is derived from an EMBL/GenBank/DDBJ whole genome shotgun (WGS) entry which is preliminary data.</text>
</comment>
<dbReference type="PROSITE" id="PS00455">
    <property type="entry name" value="AMP_BINDING"/>
    <property type="match status" value="1"/>
</dbReference>
<reference evidence="4 5" key="1">
    <citation type="submission" date="2015-11" db="EMBL/GenBank/DDBJ databases">
        <title>Genomes and virulence difference between two physiological races of Phytophthora nicotianae.</title>
        <authorList>
            <person name="Liu H."/>
            <person name="Ma X."/>
            <person name="Yu H."/>
            <person name="Fang D."/>
            <person name="Li Y."/>
            <person name="Wang X."/>
            <person name="Wang W."/>
            <person name="Dong Y."/>
            <person name="Xiao B."/>
        </authorList>
    </citation>
    <scope>NUCLEOTIDE SEQUENCE [LARGE SCALE GENOMIC DNA]</scope>
    <source>
        <strain evidence="5">race 1</strain>
    </source>
</reference>
<evidence type="ECO:0000256" key="1">
    <source>
        <dbReference type="ARBA" id="ARBA00022741"/>
    </source>
</evidence>